<feature type="transmembrane region" description="Helical" evidence="1">
    <location>
        <begin position="164"/>
        <end position="184"/>
    </location>
</feature>
<dbReference type="Proteomes" id="UP000823933">
    <property type="component" value="Unassembled WGS sequence"/>
</dbReference>
<reference evidence="2" key="1">
    <citation type="journal article" date="2021" name="PeerJ">
        <title>Extensive microbial diversity within the chicken gut microbiome revealed by metagenomics and culture.</title>
        <authorList>
            <person name="Gilroy R."/>
            <person name="Ravi A."/>
            <person name="Getino M."/>
            <person name="Pursley I."/>
            <person name="Horton D.L."/>
            <person name="Alikhan N.F."/>
            <person name="Baker D."/>
            <person name="Gharbi K."/>
            <person name="Hall N."/>
            <person name="Watson M."/>
            <person name="Adriaenssens E.M."/>
            <person name="Foster-Nyarko E."/>
            <person name="Jarju S."/>
            <person name="Secka A."/>
            <person name="Antonio M."/>
            <person name="Oren A."/>
            <person name="Chaudhuri R.R."/>
            <person name="La Ragione R."/>
            <person name="Hildebrand F."/>
            <person name="Pallen M.J."/>
        </authorList>
    </citation>
    <scope>NUCLEOTIDE SEQUENCE</scope>
    <source>
        <strain evidence="2">ChiHcolR34-3080</strain>
    </source>
</reference>
<keyword evidence="1" id="KW-0812">Transmembrane</keyword>
<dbReference type="Pfam" id="PF11667">
    <property type="entry name" value="DUF3267"/>
    <property type="match status" value="1"/>
</dbReference>
<dbReference type="EMBL" id="DXHQ01000122">
    <property type="protein sequence ID" value="HIW09790.1"/>
    <property type="molecule type" value="Genomic_DNA"/>
</dbReference>
<proteinExistence type="predicted"/>
<feature type="transmembrane region" description="Helical" evidence="1">
    <location>
        <begin position="98"/>
        <end position="117"/>
    </location>
</feature>
<feature type="transmembrane region" description="Helical" evidence="1">
    <location>
        <begin position="137"/>
        <end position="157"/>
    </location>
</feature>
<sequence length="211" mass="23144">MSRRERKLTPAEQKRKAAFESVCAEMARAGYTRKNFLIGIVQANTLSVLVMLPFLALAAWLYSPCIAAGGDFFLGGQFLLLFAALLVLLVVHECIHGLTWGFFAPSHFASISFGVIWKALTPYCTCNAPLRRWQYALGAAMPTLVLGVGLTAAAALLHQNWLFLLAEIMILGGGGDFLILLHMFRYRPASGEVLCLDHPYECGFVAFEKAA</sequence>
<dbReference type="AlphaFoldDB" id="A0A9D1QAJ6"/>
<evidence type="ECO:0000313" key="2">
    <source>
        <dbReference type="EMBL" id="HIW09790.1"/>
    </source>
</evidence>
<keyword evidence="1" id="KW-0472">Membrane</keyword>
<feature type="transmembrane region" description="Helical" evidence="1">
    <location>
        <begin position="72"/>
        <end position="91"/>
    </location>
</feature>
<feature type="transmembrane region" description="Helical" evidence="1">
    <location>
        <begin position="36"/>
        <end position="60"/>
    </location>
</feature>
<gene>
    <name evidence="2" type="ORF">H9890_10390</name>
</gene>
<accession>A0A9D1QAJ6</accession>
<protein>
    <submittedName>
        <fullName evidence="2">DUF3267 domain-containing protein</fullName>
    </submittedName>
</protein>
<evidence type="ECO:0000256" key="1">
    <source>
        <dbReference type="SAM" id="Phobius"/>
    </source>
</evidence>
<name>A0A9D1QAJ6_9FIRM</name>
<organism evidence="2 3">
    <name type="scientific">Candidatus Faecalibacterium intestinigallinarum</name>
    <dbReference type="NCBI Taxonomy" id="2838581"/>
    <lineage>
        <taxon>Bacteria</taxon>
        <taxon>Bacillati</taxon>
        <taxon>Bacillota</taxon>
        <taxon>Clostridia</taxon>
        <taxon>Eubacteriales</taxon>
        <taxon>Oscillospiraceae</taxon>
        <taxon>Faecalibacterium</taxon>
    </lineage>
</organism>
<evidence type="ECO:0000313" key="3">
    <source>
        <dbReference type="Proteomes" id="UP000823933"/>
    </source>
</evidence>
<keyword evidence="1" id="KW-1133">Transmembrane helix</keyword>
<dbReference type="InterPro" id="IPR021683">
    <property type="entry name" value="DUF3267"/>
</dbReference>
<comment type="caution">
    <text evidence="2">The sequence shown here is derived from an EMBL/GenBank/DDBJ whole genome shotgun (WGS) entry which is preliminary data.</text>
</comment>
<reference evidence="2" key="2">
    <citation type="submission" date="2021-04" db="EMBL/GenBank/DDBJ databases">
        <authorList>
            <person name="Gilroy R."/>
        </authorList>
    </citation>
    <scope>NUCLEOTIDE SEQUENCE</scope>
    <source>
        <strain evidence="2">ChiHcolR34-3080</strain>
    </source>
</reference>